<evidence type="ECO:0000313" key="3">
    <source>
        <dbReference type="Proteomes" id="UP000886803"/>
    </source>
</evidence>
<dbReference type="GO" id="GO:0005886">
    <property type="term" value="C:plasma membrane"/>
    <property type="evidence" value="ECO:0007669"/>
    <property type="project" value="UniProtKB-SubCell"/>
</dbReference>
<evidence type="ECO:0000313" key="2">
    <source>
        <dbReference type="EMBL" id="HJB41576.1"/>
    </source>
</evidence>
<keyword evidence="1" id="KW-0812">Transmembrane</keyword>
<proteinExistence type="predicted"/>
<protein>
    <submittedName>
        <fullName evidence="2">OadG family protein</fullName>
    </submittedName>
</protein>
<feature type="transmembrane region" description="Helical" evidence="1">
    <location>
        <begin position="12"/>
        <end position="35"/>
    </location>
</feature>
<keyword evidence="1" id="KW-0472">Membrane</keyword>
<accession>A0A9D2M514</accession>
<dbReference type="GO" id="GO:0036376">
    <property type="term" value="P:sodium ion export across plasma membrane"/>
    <property type="evidence" value="ECO:0007669"/>
    <property type="project" value="InterPro"/>
</dbReference>
<comment type="caution">
    <text evidence="2">The sequence shown here is derived from an EMBL/GenBank/DDBJ whole genome shotgun (WGS) entry which is preliminary data.</text>
</comment>
<name>A0A9D2M514_9FIRM</name>
<reference evidence="2" key="2">
    <citation type="submission" date="2021-04" db="EMBL/GenBank/DDBJ databases">
        <authorList>
            <person name="Gilroy R."/>
        </authorList>
    </citation>
    <scope>NUCLEOTIDE SEQUENCE</scope>
    <source>
        <strain evidence="2">ChiBcec8-13705</strain>
    </source>
</reference>
<dbReference type="Proteomes" id="UP000886803">
    <property type="component" value="Unassembled WGS sequence"/>
</dbReference>
<sequence length="133" mass="13562">MAAGGLTAFDATLVSTSIVLVFSLLVVLCLIIMLLGKFFDWVQKKANAAALDELNAPAPPASPAPAAPPAAKPAPAVEAGIPGEVVAAIAAAVCCLEDGAAIQSVRRLPRASALRRDAWGQAGLAQNTRPFTF</sequence>
<dbReference type="GO" id="GO:0015081">
    <property type="term" value="F:sodium ion transmembrane transporter activity"/>
    <property type="evidence" value="ECO:0007669"/>
    <property type="project" value="InterPro"/>
</dbReference>
<dbReference type="AlphaFoldDB" id="A0A9D2M514"/>
<reference evidence="2" key="1">
    <citation type="journal article" date="2021" name="PeerJ">
        <title>Extensive microbial diversity within the chicken gut microbiome revealed by metagenomics and culture.</title>
        <authorList>
            <person name="Gilroy R."/>
            <person name="Ravi A."/>
            <person name="Getino M."/>
            <person name="Pursley I."/>
            <person name="Horton D.L."/>
            <person name="Alikhan N.F."/>
            <person name="Baker D."/>
            <person name="Gharbi K."/>
            <person name="Hall N."/>
            <person name="Watson M."/>
            <person name="Adriaenssens E.M."/>
            <person name="Foster-Nyarko E."/>
            <person name="Jarju S."/>
            <person name="Secka A."/>
            <person name="Antonio M."/>
            <person name="Oren A."/>
            <person name="Chaudhuri R.R."/>
            <person name="La Ragione R."/>
            <person name="Hildebrand F."/>
            <person name="Pallen M.J."/>
        </authorList>
    </citation>
    <scope>NUCLEOTIDE SEQUENCE</scope>
    <source>
        <strain evidence="2">ChiBcec8-13705</strain>
    </source>
</reference>
<organism evidence="2 3">
    <name type="scientific">Candidatus Gemmiger avicola</name>
    <dbReference type="NCBI Taxonomy" id="2838605"/>
    <lineage>
        <taxon>Bacteria</taxon>
        <taxon>Bacillati</taxon>
        <taxon>Bacillota</taxon>
        <taxon>Clostridia</taxon>
        <taxon>Eubacteriales</taxon>
        <taxon>Gemmiger</taxon>
    </lineage>
</organism>
<keyword evidence="1" id="KW-1133">Transmembrane helix</keyword>
<evidence type="ECO:0000256" key="1">
    <source>
        <dbReference type="SAM" id="Phobius"/>
    </source>
</evidence>
<dbReference type="EMBL" id="DWYG01000053">
    <property type="protein sequence ID" value="HJB41576.1"/>
    <property type="molecule type" value="Genomic_DNA"/>
</dbReference>
<gene>
    <name evidence="2" type="ORF">H9945_03680</name>
</gene>